<dbReference type="GO" id="GO:0015421">
    <property type="term" value="F:ABC-type oligopeptide transporter activity"/>
    <property type="evidence" value="ECO:0007669"/>
    <property type="project" value="TreeGrafter"/>
</dbReference>
<feature type="transmembrane region" description="Helical" evidence="7">
    <location>
        <begin position="186"/>
        <end position="203"/>
    </location>
</feature>
<dbReference type="PROSITE" id="PS50893">
    <property type="entry name" value="ABC_TRANSPORTER_2"/>
    <property type="match status" value="1"/>
</dbReference>
<keyword evidence="3" id="KW-0547">Nucleotide-binding</keyword>
<keyword evidence="2 7" id="KW-0812">Transmembrane</keyword>
<evidence type="ECO:0000256" key="5">
    <source>
        <dbReference type="ARBA" id="ARBA00022989"/>
    </source>
</evidence>
<proteinExistence type="predicted"/>
<evidence type="ECO:0000313" key="11">
    <source>
        <dbReference type="Proteomes" id="UP000095672"/>
    </source>
</evidence>
<accession>A0A1C9W4A5</accession>
<feature type="transmembrane region" description="Helical" evidence="7">
    <location>
        <begin position="42"/>
        <end position="61"/>
    </location>
</feature>
<feature type="domain" description="ABC transporter" evidence="8">
    <location>
        <begin position="365"/>
        <end position="601"/>
    </location>
</feature>
<dbReference type="InterPro" id="IPR017871">
    <property type="entry name" value="ABC_transporter-like_CS"/>
</dbReference>
<evidence type="ECO:0000256" key="4">
    <source>
        <dbReference type="ARBA" id="ARBA00022840"/>
    </source>
</evidence>
<dbReference type="STRING" id="1769779.AUP74_00515"/>
<keyword evidence="11" id="KW-1185">Reference proteome</keyword>
<dbReference type="PANTHER" id="PTHR43394">
    <property type="entry name" value="ATP-DEPENDENT PERMEASE MDL1, MITOCHONDRIAL"/>
    <property type="match status" value="1"/>
</dbReference>
<dbReference type="InterPro" id="IPR027417">
    <property type="entry name" value="P-loop_NTPase"/>
</dbReference>
<dbReference type="Proteomes" id="UP000095672">
    <property type="component" value="Chromosome"/>
</dbReference>
<feature type="transmembrane region" description="Helical" evidence="7">
    <location>
        <begin position="162"/>
        <end position="180"/>
    </location>
</feature>
<feature type="transmembrane region" description="Helical" evidence="7">
    <location>
        <begin position="298"/>
        <end position="318"/>
    </location>
</feature>
<evidence type="ECO:0000256" key="3">
    <source>
        <dbReference type="ARBA" id="ARBA00022741"/>
    </source>
</evidence>
<evidence type="ECO:0000256" key="1">
    <source>
        <dbReference type="ARBA" id="ARBA00004651"/>
    </source>
</evidence>
<keyword evidence="4 10" id="KW-0067">ATP-binding</keyword>
<dbReference type="EMBL" id="CP014143">
    <property type="protein sequence ID" value="AOS95985.1"/>
    <property type="molecule type" value="Genomic_DNA"/>
</dbReference>
<feature type="transmembrane region" description="Helical" evidence="7">
    <location>
        <begin position="73"/>
        <end position="97"/>
    </location>
</feature>
<keyword evidence="6 7" id="KW-0472">Membrane</keyword>
<dbReference type="SUPFAM" id="SSF52540">
    <property type="entry name" value="P-loop containing nucleoside triphosphate hydrolases"/>
    <property type="match status" value="1"/>
</dbReference>
<dbReference type="PROSITE" id="PS00211">
    <property type="entry name" value="ABC_TRANSPORTER_1"/>
    <property type="match status" value="1"/>
</dbReference>
<dbReference type="Gene3D" id="1.20.1560.10">
    <property type="entry name" value="ABC transporter type 1, transmembrane domain"/>
    <property type="match status" value="1"/>
</dbReference>
<dbReference type="GO" id="GO:0016887">
    <property type="term" value="F:ATP hydrolysis activity"/>
    <property type="evidence" value="ECO:0007669"/>
    <property type="project" value="InterPro"/>
</dbReference>
<dbReference type="Pfam" id="PF00005">
    <property type="entry name" value="ABC_tran"/>
    <property type="match status" value="1"/>
</dbReference>
<name>A0A1C9W4A5_9GAMM</name>
<dbReference type="PROSITE" id="PS50929">
    <property type="entry name" value="ABC_TM1F"/>
    <property type="match status" value="1"/>
</dbReference>
<dbReference type="GO" id="GO:0090374">
    <property type="term" value="P:oligopeptide export from mitochondrion"/>
    <property type="evidence" value="ECO:0007669"/>
    <property type="project" value="TreeGrafter"/>
</dbReference>
<dbReference type="InterPro" id="IPR003439">
    <property type="entry name" value="ABC_transporter-like_ATP-bd"/>
</dbReference>
<protein>
    <submittedName>
        <fullName evidence="10">Multidrug export ATP-binding/permease protein</fullName>
        <ecNumber evidence="10">3.6.3.-</ecNumber>
    </submittedName>
</protein>
<feature type="domain" description="ABC transmembrane type-1" evidence="9">
    <location>
        <begin position="45"/>
        <end position="327"/>
    </location>
</feature>
<feature type="transmembrane region" description="Helical" evidence="7">
    <location>
        <begin position="266"/>
        <end position="286"/>
    </location>
</feature>
<dbReference type="EC" id="3.6.3.-" evidence="10"/>
<dbReference type="OrthoDB" id="9806127at2"/>
<dbReference type="NCBIfam" id="TIGR02204">
    <property type="entry name" value="MsbA_rel"/>
    <property type="match status" value="1"/>
</dbReference>
<dbReference type="InterPro" id="IPR036640">
    <property type="entry name" value="ABC1_TM_sf"/>
</dbReference>
<dbReference type="InterPro" id="IPR003593">
    <property type="entry name" value="AAA+_ATPase"/>
</dbReference>
<reference evidence="11" key="1">
    <citation type="submission" date="2016-01" db="EMBL/GenBank/DDBJ databases">
        <title>Complete genome sequence of Microbulbifer sp. CCB-MM1, a halophile isolated from Matang Mangrove Forest, Perak.</title>
        <authorList>
            <person name="Moh T.H."/>
            <person name="Dinesh B."/>
            <person name="Lau N.-S."/>
            <person name="Go F."/>
            <person name="Alexander Chong S.-C."/>
        </authorList>
    </citation>
    <scope>NUCLEOTIDE SEQUENCE [LARGE SCALE GENOMIC DNA]</scope>
    <source>
        <strain evidence="11">CCB-MM1</strain>
    </source>
</reference>
<dbReference type="PATRIC" id="fig|1769779.3.peg.518"/>
<keyword evidence="5 7" id="KW-1133">Transmembrane helix</keyword>
<evidence type="ECO:0000256" key="2">
    <source>
        <dbReference type="ARBA" id="ARBA00022692"/>
    </source>
</evidence>
<dbReference type="Gene3D" id="3.40.50.300">
    <property type="entry name" value="P-loop containing nucleotide triphosphate hydrolases"/>
    <property type="match status" value="1"/>
</dbReference>
<evidence type="ECO:0000256" key="6">
    <source>
        <dbReference type="ARBA" id="ARBA00023136"/>
    </source>
</evidence>
<dbReference type="PANTHER" id="PTHR43394:SF1">
    <property type="entry name" value="ATP-BINDING CASSETTE SUB-FAMILY B MEMBER 10, MITOCHONDRIAL"/>
    <property type="match status" value="1"/>
</dbReference>
<dbReference type="RefSeq" id="WP_069946184.1">
    <property type="nucleotide sequence ID" value="NZ_CP014143.1"/>
</dbReference>
<dbReference type="Pfam" id="PF00664">
    <property type="entry name" value="ABC_membrane"/>
    <property type="match status" value="1"/>
</dbReference>
<comment type="subcellular location">
    <subcellularLocation>
        <location evidence="1">Cell membrane</location>
        <topology evidence="1">Multi-pass membrane protein</topology>
    </subcellularLocation>
</comment>
<dbReference type="CDD" id="cd18575">
    <property type="entry name" value="ABC_6TM_bac_exporter_ABCB8_10_like"/>
    <property type="match status" value="1"/>
</dbReference>
<sequence length="608" mass="66047">MSNSADPTMGTPIEQPTAQGSSSMSFAEMMAQLWQFIRPYKMVLFAAGVALVFTAGITLSIGQGIRILVDRGFMAGSSAALANAVLVLMALALLMAVGTYARHFLVSWLGERVVADLRKAVFDHIVTLHPSFFETNRSGEIMSRLTTDTTLLQHIIGTSFSMALRSALMFVGALVLLLFTNLKLSLMVLVGVPLVLLPIVLYGRRVRKLARASQDSIADVGSYAGEIIQHIKTVQSYTRENHEMRAFGREVETAFRVAKRRIRQRSLLITSVILLMFGAVSGLLWVGGNDMIAGRMSAGDLAAFVFYAMLMGSAVATISEVYSELQRATGATERLVDLLNVEADIPVSAGEPVSENMLRNAKAEVTFEAVEFSYPSRPDHAAIKGLSLVVEAGKSLALVGPSGAGKSTLLELLQRFYDPQGGRITLDGLDIREIDTGTLRRQLAVVPQQPALFTADVWYNIRYGRPDATDEEVIAAARAAHAHAFIQQLPDGYDSHLGEQGARLSGGQKQRLAIARAILKDPKILLLDEATSALDAESEHHVQKALETLMKGRTTIMIAHRLATVLHADSIAVLDQGQLVAQGSHQELIEISPLYKRLAELQFQEAAV</sequence>
<dbReference type="SMART" id="SM00382">
    <property type="entry name" value="AAA"/>
    <property type="match status" value="1"/>
</dbReference>
<gene>
    <name evidence="10" type="ORF">AUP74_00515</name>
</gene>
<dbReference type="GO" id="GO:0005524">
    <property type="term" value="F:ATP binding"/>
    <property type="evidence" value="ECO:0007669"/>
    <property type="project" value="UniProtKB-KW"/>
</dbReference>
<evidence type="ECO:0000259" key="8">
    <source>
        <dbReference type="PROSITE" id="PS50893"/>
    </source>
</evidence>
<dbReference type="FunFam" id="3.40.50.300:FF:000218">
    <property type="entry name" value="Multidrug ABC transporter ATP-binding protein"/>
    <property type="match status" value="1"/>
</dbReference>
<dbReference type="KEGG" id="micc:AUP74_00515"/>
<organism evidence="10 11">
    <name type="scientific">Microbulbifer aggregans</name>
    <dbReference type="NCBI Taxonomy" id="1769779"/>
    <lineage>
        <taxon>Bacteria</taxon>
        <taxon>Pseudomonadati</taxon>
        <taxon>Pseudomonadota</taxon>
        <taxon>Gammaproteobacteria</taxon>
        <taxon>Cellvibrionales</taxon>
        <taxon>Microbulbiferaceae</taxon>
        <taxon>Microbulbifer</taxon>
    </lineage>
</organism>
<dbReference type="InterPro" id="IPR011918">
    <property type="entry name" value="ABC_MsbA_ATP-bd"/>
</dbReference>
<keyword evidence="10" id="KW-0378">Hydrolase</keyword>
<evidence type="ECO:0000256" key="7">
    <source>
        <dbReference type="SAM" id="Phobius"/>
    </source>
</evidence>
<dbReference type="AlphaFoldDB" id="A0A1C9W4A5"/>
<dbReference type="SUPFAM" id="SSF90123">
    <property type="entry name" value="ABC transporter transmembrane region"/>
    <property type="match status" value="1"/>
</dbReference>
<dbReference type="CDD" id="cd03249">
    <property type="entry name" value="ABC_MTABC3_MDL1_MDL2"/>
    <property type="match status" value="1"/>
</dbReference>
<evidence type="ECO:0000259" key="9">
    <source>
        <dbReference type="PROSITE" id="PS50929"/>
    </source>
</evidence>
<dbReference type="InterPro" id="IPR039421">
    <property type="entry name" value="Type_1_exporter"/>
</dbReference>
<dbReference type="GO" id="GO:0005886">
    <property type="term" value="C:plasma membrane"/>
    <property type="evidence" value="ECO:0007669"/>
    <property type="project" value="UniProtKB-SubCell"/>
</dbReference>
<evidence type="ECO:0000313" key="10">
    <source>
        <dbReference type="EMBL" id="AOS95985.1"/>
    </source>
</evidence>
<dbReference type="InterPro" id="IPR011527">
    <property type="entry name" value="ABC1_TM_dom"/>
</dbReference>